<evidence type="ECO:0000256" key="8">
    <source>
        <dbReference type="ARBA" id="ARBA00022777"/>
    </source>
</evidence>
<evidence type="ECO:0000256" key="28">
    <source>
        <dbReference type="ARBA" id="ARBA00048663"/>
    </source>
</evidence>
<evidence type="ECO:0000256" key="18">
    <source>
        <dbReference type="ARBA" id="ARBA00024512"/>
    </source>
</evidence>
<comment type="similarity">
    <text evidence="21">Belongs to the AGK family.</text>
</comment>
<comment type="catalytic activity">
    <reaction evidence="16">
        <text>1-(5Z,8Z,11Z,14Z-eicosatetraenoyl)-sn-glycerol + ATP = 1-(5Z,8Z,11Z,14Z-eicosatetraenoyl)-sn-glycero-3-phosphate + ADP + H(+)</text>
        <dbReference type="Rhea" id="RHEA:43328"/>
        <dbReference type="ChEBI" id="CHEBI:15378"/>
        <dbReference type="ChEBI" id="CHEBI:30616"/>
        <dbReference type="ChEBI" id="CHEBI:34071"/>
        <dbReference type="ChEBI" id="CHEBI:74938"/>
        <dbReference type="ChEBI" id="CHEBI:456216"/>
    </reaction>
    <physiologicalReaction direction="left-to-right" evidence="16">
        <dbReference type="Rhea" id="RHEA:43329"/>
    </physiologicalReaction>
</comment>
<dbReference type="SUPFAM" id="SSF111331">
    <property type="entry name" value="NAD kinase/diacylglycerol kinase-like"/>
    <property type="match status" value="1"/>
</dbReference>
<keyword evidence="6" id="KW-0808">Transferase</keyword>
<dbReference type="InterPro" id="IPR045579">
    <property type="entry name" value="AGK_C"/>
</dbReference>
<dbReference type="PANTHER" id="PTHR12358">
    <property type="entry name" value="SPHINGOSINE KINASE"/>
    <property type="match status" value="1"/>
</dbReference>
<proteinExistence type="inferred from homology"/>
<comment type="catalytic activity">
    <reaction evidence="19">
        <text>2-(5Z,8Z,11Z,14Z-eicosatetraenoyl)-glycerol + ATP = 2-(5Z,8Z,11Z,14Z-eicosatetraenoyl)-sn-glycero-3-phosphate + ADP + H(+)</text>
        <dbReference type="Rhea" id="RHEA:43316"/>
        <dbReference type="ChEBI" id="CHEBI:15378"/>
        <dbReference type="ChEBI" id="CHEBI:30616"/>
        <dbReference type="ChEBI" id="CHEBI:52392"/>
        <dbReference type="ChEBI" id="CHEBI:78209"/>
        <dbReference type="ChEBI" id="CHEBI:456216"/>
    </reaction>
    <physiologicalReaction direction="left-to-right" evidence="19">
        <dbReference type="Rhea" id="RHEA:43317"/>
    </physiologicalReaction>
</comment>
<evidence type="ECO:0000256" key="27">
    <source>
        <dbReference type="ARBA" id="ARBA00048034"/>
    </source>
</evidence>
<evidence type="ECO:0000256" key="6">
    <source>
        <dbReference type="ARBA" id="ARBA00022679"/>
    </source>
</evidence>
<evidence type="ECO:0000256" key="10">
    <source>
        <dbReference type="ARBA" id="ARBA00022840"/>
    </source>
</evidence>
<gene>
    <name evidence="31" type="ORF">V1264_004548</name>
</gene>
<comment type="pathway">
    <text evidence="4">Lipid metabolism; glycerolipid metabolism.</text>
</comment>
<evidence type="ECO:0000256" key="19">
    <source>
        <dbReference type="ARBA" id="ARBA00024556"/>
    </source>
</evidence>
<comment type="catalytic activity">
    <reaction evidence="27">
        <text>an N-acylsphing-4-enine + ATP = an N-acylsphing-4-enine 1-phosphate + ADP + H(+)</text>
        <dbReference type="Rhea" id="RHEA:17929"/>
        <dbReference type="ChEBI" id="CHEBI:15378"/>
        <dbReference type="ChEBI" id="CHEBI:30616"/>
        <dbReference type="ChEBI" id="CHEBI:52639"/>
        <dbReference type="ChEBI" id="CHEBI:57674"/>
        <dbReference type="ChEBI" id="CHEBI:456216"/>
        <dbReference type="EC" id="2.7.1.138"/>
    </reaction>
    <physiologicalReaction direction="left-to-right" evidence="27">
        <dbReference type="Rhea" id="RHEA:17930"/>
    </physiologicalReaction>
</comment>
<evidence type="ECO:0000256" key="22">
    <source>
        <dbReference type="ARBA" id="ARBA00026096"/>
    </source>
</evidence>
<evidence type="ECO:0000256" key="4">
    <source>
        <dbReference type="ARBA" id="ARBA00005175"/>
    </source>
</evidence>
<keyword evidence="11" id="KW-0443">Lipid metabolism</keyword>
<evidence type="ECO:0000256" key="9">
    <source>
        <dbReference type="ARBA" id="ARBA00022792"/>
    </source>
</evidence>
<dbReference type="GO" id="GO:0047620">
    <property type="term" value="F:acylglycerol kinase activity"/>
    <property type="evidence" value="ECO:0007669"/>
    <property type="project" value="UniProtKB-EC"/>
</dbReference>
<dbReference type="PROSITE" id="PS50146">
    <property type="entry name" value="DAGK"/>
    <property type="match status" value="1"/>
</dbReference>
<keyword evidence="8" id="KW-0418">Kinase</keyword>
<keyword evidence="10" id="KW-0067">ATP-binding</keyword>
<comment type="catalytic activity">
    <reaction evidence="26">
        <text>a 2-acylglycerol + ATP = a 2-acyl-sn-glycerol 3-phosphate + ADP + H(+)</text>
        <dbReference type="Rhea" id="RHEA:39847"/>
        <dbReference type="ChEBI" id="CHEBI:15378"/>
        <dbReference type="ChEBI" id="CHEBI:17389"/>
        <dbReference type="ChEBI" id="CHEBI:30616"/>
        <dbReference type="ChEBI" id="CHEBI:64982"/>
        <dbReference type="ChEBI" id="CHEBI:456216"/>
    </reaction>
    <physiologicalReaction direction="left-to-right" evidence="26">
        <dbReference type="Rhea" id="RHEA:39848"/>
    </physiologicalReaction>
</comment>
<evidence type="ECO:0000256" key="21">
    <source>
        <dbReference type="ARBA" id="ARBA00025749"/>
    </source>
</evidence>
<feature type="domain" description="DAGKc" evidence="30">
    <location>
        <begin position="61"/>
        <end position="203"/>
    </location>
</feature>
<evidence type="ECO:0000256" key="13">
    <source>
        <dbReference type="ARBA" id="ARBA00023136"/>
    </source>
</evidence>
<comment type="catalytic activity">
    <reaction evidence="18">
        <text>a 1-acyl-sn-glycerol + ATP = a 1-acyl-sn-glycero-3-phosphate + ADP + H(+)</text>
        <dbReference type="Rhea" id="RHEA:33747"/>
        <dbReference type="ChEBI" id="CHEBI:15378"/>
        <dbReference type="ChEBI" id="CHEBI:30616"/>
        <dbReference type="ChEBI" id="CHEBI:57970"/>
        <dbReference type="ChEBI" id="CHEBI:64683"/>
        <dbReference type="ChEBI" id="CHEBI:456216"/>
    </reaction>
    <physiologicalReaction direction="left-to-right" evidence="18">
        <dbReference type="Rhea" id="RHEA:33748"/>
    </physiologicalReaction>
</comment>
<comment type="catalytic activity">
    <reaction evidence="17">
        <text>1-(9Z-octadecenoyl)-sn-glycerol + ATP = 1-(9Z-octadecenoyl)-sn-glycero-3-phosphate + ADP + H(+)</text>
        <dbReference type="Rhea" id="RHEA:41079"/>
        <dbReference type="ChEBI" id="CHEBI:15378"/>
        <dbReference type="ChEBI" id="CHEBI:30616"/>
        <dbReference type="ChEBI" id="CHEBI:74544"/>
        <dbReference type="ChEBI" id="CHEBI:75757"/>
        <dbReference type="ChEBI" id="CHEBI:456216"/>
    </reaction>
    <physiologicalReaction direction="left-to-right" evidence="17">
        <dbReference type="Rhea" id="RHEA:41080"/>
    </physiologicalReaction>
</comment>
<evidence type="ECO:0000256" key="16">
    <source>
        <dbReference type="ARBA" id="ARBA00024483"/>
    </source>
</evidence>
<dbReference type="Proteomes" id="UP001374579">
    <property type="component" value="Unassembled WGS sequence"/>
</dbReference>
<dbReference type="Pfam" id="PF00781">
    <property type="entry name" value="DAGK_cat"/>
    <property type="match status" value="1"/>
</dbReference>
<comment type="catalytic activity">
    <reaction evidence="20">
        <text>1-hexadecanoyl-sn-glycerol + ATP = 1-hexadecanoyl-sn-glycero-3-phosphate + ADP + H(+)</text>
        <dbReference type="Rhea" id="RHEA:43308"/>
        <dbReference type="ChEBI" id="CHEBI:15378"/>
        <dbReference type="ChEBI" id="CHEBI:30616"/>
        <dbReference type="ChEBI" id="CHEBI:57518"/>
        <dbReference type="ChEBI" id="CHEBI:75542"/>
        <dbReference type="ChEBI" id="CHEBI:456216"/>
    </reaction>
    <physiologicalReaction direction="left-to-right" evidence="20">
        <dbReference type="Rhea" id="RHEA:43309"/>
    </physiologicalReaction>
</comment>
<evidence type="ECO:0000256" key="17">
    <source>
        <dbReference type="ARBA" id="ARBA00024505"/>
    </source>
</evidence>
<dbReference type="InterPro" id="IPR050187">
    <property type="entry name" value="Lipid_Phosphate_FormReg"/>
</dbReference>
<comment type="catalytic activity">
    <reaction evidence="14">
        <text>1,2-di-(9Z-octadecenoyl)-sn-glycerol + ATP = 1,2-di-(9Z-octadecenoyl)-sn-glycero-3-phosphate + ADP + H(+)</text>
        <dbReference type="Rhea" id="RHEA:40327"/>
        <dbReference type="ChEBI" id="CHEBI:15378"/>
        <dbReference type="ChEBI" id="CHEBI:30616"/>
        <dbReference type="ChEBI" id="CHEBI:52333"/>
        <dbReference type="ChEBI" id="CHEBI:74546"/>
        <dbReference type="ChEBI" id="CHEBI:456216"/>
    </reaction>
    <physiologicalReaction direction="left-to-right" evidence="14">
        <dbReference type="Rhea" id="RHEA:40328"/>
    </physiologicalReaction>
</comment>
<dbReference type="InterPro" id="IPR016064">
    <property type="entry name" value="NAD/diacylglycerol_kinase_sf"/>
</dbReference>
<dbReference type="PANTHER" id="PTHR12358:SF31">
    <property type="entry name" value="ACYLGLYCEROL KINASE, MITOCHONDRIAL"/>
    <property type="match status" value="1"/>
</dbReference>
<dbReference type="InterPro" id="IPR017438">
    <property type="entry name" value="ATP-NAD_kinase_N"/>
</dbReference>
<dbReference type="GO" id="GO:0001729">
    <property type="term" value="F:ceramide kinase activity"/>
    <property type="evidence" value="ECO:0007669"/>
    <property type="project" value="UniProtKB-EC"/>
</dbReference>
<dbReference type="GO" id="GO:0015031">
    <property type="term" value="P:protein transport"/>
    <property type="evidence" value="ECO:0007669"/>
    <property type="project" value="UniProtKB-KW"/>
</dbReference>
<keyword evidence="12" id="KW-0496">Mitochondrion</keyword>
<protein>
    <recommendedName>
        <fullName evidence="24">Acylglycerol kinase, mitochondrial</fullName>
        <ecNumber evidence="5">2.7.1.107</ecNumber>
        <ecNumber evidence="22">2.7.1.138</ecNumber>
        <ecNumber evidence="23">2.7.1.94</ecNumber>
    </recommendedName>
    <alternativeName>
        <fullName evidence="25">Multiple substrate lipid kinase</fullName>
    </alternativeName>
</protein>
<keyword evidence="32" id="KW-1185">Reference proteome</keyword>
<dbReference type="GO" id="GO:0005524">
    <property type="term" value="F:ATP binding"/>
    <property type="evidence" value="ECO:0007669"/>
    <property type="project" value="UniProtKB-KW"/>
</dbReference>
<dbReference type="AlphaFoldDB" id="A0AAN9B4E1"/>
<evidence type="ECO:0000256" key="7">
    <source>
        <dbReference type="ARBA" id="ARBA00022741"/>
    </source>
</evidence>
<comment type="catalytic activity">
    <reaction evidence="29">
        <text>N-(hexanoyl)sphing-4-enine + ATP = N-hexanoylsphing-4-enine 1-phosphate + ADP + H(+)</text>
        <dbReference type="Rhea" id="RHEA:43312"/>
        <dbReference type="ChEBI" id="CHEBI:15378"/>
        <dbReference type="ChEBI" id="CHEBI:30616"/>
        <dbReference type="ChEBI" id="CHEBI:63867"/>
        <dbReference type="ChEBI" id="CHEBI:82959"/>
        <dbReference type="ChEBI" id="CHEBI:456216"/>
    </reaction>
    <physiologicalReaction direction="left-to-right" evidence="29">
        <dbReference type="Rhea" id="RHEA:43313"/>
    </physiologicalReaction>
</comment>
<name>A0AAN9B4E1_9CAEN</name>
<dbReference type="EC" id="2.7.1.138" evidence="22"/>
<evidence type="ECO:0000256" key="11">
    <source>
        <dbReference type="ARBA" id="ARBA00023098"/>
    </source>
</evidence>
<dbReference type="GO" id="GO:0005743">
    <property type="term" value="C:mitochondrial inner membrane"/>
    <property type="evidence" value="ECO:0007669"/>
    <property type="project" value="UniProtKB-SubCell"/>
</dbReference>
<evidence type="ECO:0000256" key="3">
    <source>
        <dbReference type="ARBA" id="ARBA00004637"/>
    </source>
</evidence>
<accession>A0AAN9B4E1</accession>
<comment type="catalytic activity">
    <reaction evidence="28">
        <text>a monoacylglycerol + ATP = a monoacyl-sn-glycero-3-phosphate + ADP + H(+)</text>
        <dbReference type="Rhea" id="RHEA:19293"/>
        <dbReference type="ChEBI" id="CHEBI:15378"/>
        <dbReference type="ChEBI" id="CHEBI:17408"/>
        <dbReference type="ChEBI" id="CHEBI:30616"/>
        <dbReference type="ChEBI" id="CHEBI:77589"/>
        <dbReference type="ChEBI" id="CHEBI:456216"/>
        <dbReference type="EC" id="2.7.1.94"/>
    </reaction>
    <physiologicalReaction direction="left-to-right" evidence="28">
        <dbReference type="Rhea" id="RHEA:19294"/>
    </physiologicalReaction>
</comment>
<dbReference type="EC" id="2.7.1.94" evidence="23"/>
<evidence type="ECO:0000256" key="29">
    <source>
        <dbReference type="ARBA" id="ARBA00048876"/>
    </source>
</evidence>
<evidence type="ECO:0000256" key="15">
    <source>
        <dbReference type="ARBA" id="ARBA00023411"/>
    </source>
</evidence>
<comment type="catalytic activity">
    <reaction evidence="15">
        <text>a 1,2-diacyl-sn-glycerol + ATP = a 1,2-diacyl-sn-glycero-3-phosphate + ADP + H(+)</text>
        <dbReference type="Rhea" id="RHEA:10272"/>
        <dbReference type="ChEBI" id="CHEBI:15378"/>
        <dbReference type="ChEBI" id="CHEBI:17815"/>
        <dbReference type="ChEBI" id="CHEBI:30616"/>
        <dbReference type="ChEBI" id="CHEBI:58608"/>
        <dbReference type="ChEBI" id="CHEBI:456216"/>
        <dbReference type="EC" id="2.7.1.107"/>
    </reaction>
    <physiologicalReaction direction="left-to-right" evidence="15">
        <dbReference type="Rhea" id="RHEA:10273"/>
    </physiologicalReaction>
</comment>
<evidence type="ECO:0000313" key="32">
    <source>
        <dbReference type="Proteomes" id="UP001374579"/>
    </source>
</evidence>
<dbReference type="GO" id="GO:0004143">
    <property type="term" value="F:ATP-dependent diacylglycerol kinase activity"/>
    <property type="evidence" value="ECO:0007669"/>
    <property type="project" value="UniProtKB-EC"/>
</dbReference>
<evidence type="ECO:0000256" key="25">
    <source>
        <dbReference type="ARBA" id="ARBA00030553"/>
    </source>
</evidence>
<evidence type="ECO:0000256" key="12">
    <source>
        <dbReference type="ARBA" id="ARBA00023128"/>
    </source>
</evidence>
<organism evidence="31 32">
    <name type="scientific">Littorina saxatilis</name>
    <dbReference type="NCBI Taxonomy" id="31220"/>
    <lineage>
        <taxon>Eukaryota</taxon>
        <taxon>Metazoa</taxon>
        <taxon>Spiralia</taxon>
        <taxon>Lophotrochozoa</taxon>
        <taxon>Mollusca</taxon>
        <taxon>Gastropoda</taxon>
        <taxon>Caenogastropoda</taxon>
        <taxon>Littorinimorpha</taxon>
        <taxon>Littorinoidea</taxon>
        <taxon>Littorinidae</taxon>
        <taxon>Littorina</taxon>
    </lineage>
</organism>
<reference evidence="31 32" key="1">
    <citation type="submission" date="2024-02" db="EMBL/GenBank/DDBJ databases">
        <title>Chromosome-scale genome assembly of the rough periwinkle Littorina saxatilis.</title>
        <authorList>
            <person name="De Jode A."/>
            <person name="Faria R."/>
            <person name="Formenti G."/>
            <person name="Sims Y."/>
            <person name="Smith T.P."/>
            <person name="Tracey A."/>
            <person name="Wood J.M.D."/>
            <person name="Zagrodzka Z.B."/>
            <person name="Johannesson K."/>
            <person name="Butlin R.K."/>
            <person name="Leder E.H."/>
        </authorList>
    </citation>
    <scope>NUCLEOTIDE SEQUENCE [LARGE SCALE GENOMIC DNA]</scope>
    <source>
        <strain evidence="31">Snail1</strain>
        <tissue evidence="31">Muscle</tissue>
    </source>
</reference>
<dbReference type="SMART" id="SM00046">
    <property type="entry name" value="DAGKc"/>
    <property type="match status" value="1"/>
</dbReference>
<dbReference type="GO" id="GO:0046513">
    <property type="term" value="P:ceramide biosynthetic process"/>
    <property type="evidence" value="ECO:0007669"/>
    <property type="project" value="TreeGrafter"/>
</dbReference>
<comment type="caution">
    <text evidence="31">The sequence shown here is derived from an EMBL/GenBank/DDBJ whole genome shotgun (WGS) entry which is preliminary data.</text>
</comment>
<evidence type="ECO:0000256" key="14">
    <source>
        <dbReference type="ARBA" id="ARBA00023371"/>
    </source>
</evidence>
<evidence type="ECO:0000259" key="30">
    <source>
        <dbReference type="PROSITE" id="PS50146"/>
    </source>
</evidence>
<sequence>MAFVVSIAKTLRNHWKKSIFFTLAGGYGIKYGHDRYEEHLLRRVYCAEAKKYGDEKISLSEKPRKVTVFLNPATHSGKSRKLFEKNAAPILHLAGIEVDVVRTEYEGQVKKFISVLEEGETDAVIVAGGDGTLLEAVTGILRKEDRKFHKTPVGVIPLGNHNTFSRLFYGVDKGHVRMMVDAAMAVVKNVTKKVDVLKVDGGEGKTTFALCGMEIGAYRDAEARKSKYWYFGPLKSRWTHIRTAMKDWPPVVKANVSYVEATEENMKQVEEEEEKERKASWSFWRFLLRKKQVVQEAEQRDSMMKTTAEGEDENRVSGEISTLEISLMSPNMISEQELAGIHLEIGPEEPTRTQVISQGWQRMKRKAPRYGSDDNKQLLVKDVSIALDIPETQSEPIWYNIDGESFEAIPVRVSLLQKKLNFFCPVFEPTVNAS</sequence>
<comment type="cofactor">
    <cofactor evidence="1">
        <name>Mg(2+)</name>
        <dbReference type="ChEBI" id="CHEBI:18420"/>
    </cofactor>
</comment>
<dbReference type="GO" id="GO:0005758">
    <property type="term" value="C:mitochondrial intermembrane space"/>
    <property type="evidence" value="ECO:0007669"/>
    <property type="project" value="UniProtKB-SubCell"/>
</dbReference>
<dbReference type="Pfam" id="PF19712">
    <property type="entry name" value="AGK_C"/>
    <property type="match status" value="1"/>
</dbReference>
<keyword evidence="9" id="KW-0999">Mitochondrion inner membrane</keyword>
<keyword evidence="13" id="KW-0472">Membrane</keyword>
<dbReference type="InterPro" id="IPR001206">
    <property type="entry name" value="Diacylglycerol_kinase_cat_dom"/>
</dbReference>
<keyword evidence="7" id="KW-0547">Nucleotide-binding</keyword>
<evidence type="ECO:0000256" key="26">
    <source>
        <dbReference type="ARBA" id="ARBA00044480"/>
    </source>
</evidence>
<evidence type="ECO:0000256" key="23">
    <source>
        <dbReference type="ARBA" id="ARBA00026098"/>
    </source>
</evidence>
<evidence type="ECO:0000256" key="24">
    <source>
        <dbReference type="ARBA" id="ARBA00026142"/>
    </source>
</evidence>
<comment type="subcellular location">
    <subcellularLocation>
        <location evidence="3">Mitochondrion inner membrane</location>
        <topology evidence="3">Peripheral membrane protein</topology>
    </subcellularLocation>
    <subcellularLocation>
        <location evidence="2">Mitochondrion intermembrane space</location>
    </subcellularLocation>
</comment>
<dbReference type="EC" id="2.7.1.107" evidence="5"/>
<evidence type="ECO:0000256" key="5">
    <source>
        <dbReference type="ARBA" id="ARBA00012133"/>
    </source>
</evidence>
<dbReference type="GO" id="GO:0046512">
    <property type="term" value="P:sphingosine biosynthetic process"/>
    <property type="evidence" value="ECO:0007669"/>
    <property type="project" value="TreeGrafter"/>
</dbReference>
<dbReference type="Gene3D" id="3.40.50.10330">
    <property type="entry name" value="Probable inorganic polyphosphate/atp-NAD kinase, domain 1"/>
    <property type="match status" value="1"/>
</dbReference>
<evidence type="ECO:0000256" key="1">
    <source>
        <dbReference type="ARBA" id="ARBA00001946"/>
    </source>
</evidence>
<dbReference type="EMBL" id="JBAMIC010000013">
    <property type="protein sequence ID" value="KAK7097599.1"/>
    <property type="molecule type" value="Genomic_DNA"/>
</dbReference>
<evidence type="ECO:0000256" key="2">
    <source>
        <dbReference type="ARBA" id="ARBA00004569"/>
    </source>
</evidence>
<evidence type="ECO:0000313" key="31">
    <source>
        <dbReference type="EMBL" id="KAK7097599.1"/>
    </source>
</evidence>
<evidence type="ECO:0000256" key="20">
    <source>
        <dbReference type="ARBA" id="ARBA00024636"/>
    </source>
</evidence>